<dbReference type="InterPro" id="IPR004158">
    <property type="entry name" value="DUF247_pln"/>
</dbReference>
<keyword evidence="1" id="KW-0472">Membrane</keyword>
<dbReference type="AlphaFoldDB" id="A0A6A2YRD4"/>
<protein>
    <submittedName>
        <fullName evidence="2">Uncharacterized protein</fullName>
    </submittedName>
</protein>
<evidence type="ECO:0000313" key="3">
    <source>
        <dbReference type="Proteomes" id="UP000436088"/>
    </source>
</evidence>
<keyword evidence="1" id="KW-0812">Transmembrane</keyword>
<name>A0A6A2YRD4_HIBSY</name>
<accession>A0A6A2YRD4</accession>
<dbReference type="PANTHER" id="PTHR31170">
    <property type="entry name" value="BNAC04G53230D PROTEIN"/>
    <property type="match status" value="1"/>
</dbReference>
<sequence length="191" mass="21719">MEQEQPLKQKQQEGEPVHLLNQLRKRLILKKEKKRTLLEKLGSLEKLGFGSKKAKPVGLRTSVSAGHSSWENYGYHGSWWTTRRGLDELIDDAGDVKLLRDHGLFHDVLGSDEEVAKLFNTMSTVLVPSPEIYLDLKLQIEDHCRKKWIRHAAQAYLAYFSSPWTILAFLGANAALLMSALQTYYAIISAK</sequence>
<proteinExistence type="predicted"/>
<gene>
    <name evidence="2" type="ORF">F3Y22_tig00111298pilonHSYRG00082</name>
</gene>
<dbReference type="Pfam" id="PF03140">
    <property type="entry name" value="DUF247"/>
    <property type="match status" value="1"/>
</dbReference>
<reference evidence="2" key="1">
    <citation type="submission" date="2019-09" db="EMBL/GenBank/DDBJ databases">
        <title>Draft genome information of white flower Hibiscus syriacus.</title>
        <authorList>
            <person name="Kim Y.-M."/>
        </authorList>
    </citation>
    <scope>NUCLEOTIDE SEQUENCE [LARGE SCALE GENOMIC DNA]</scope>
    <source>
        <strain evidence="2">YM2019G1</strain>
    </source>
</reference>
<comment type="caution">
    <text evidence="2">The sequence shown here is derived from an EMBL/GenBank/DDBJ whole genome shotgun (WGS) entry which is preliminary data.</text>
</comment>
<keyword evidence="3" id="KW-1185">Reference proteome</keyword>
<dbReference type="EMBL" id="VEPZ02001296">
    <property type="protein sequence ID" value="KAE8681919.1"/>
    <property type="molecule type" value="Genomic_DNA"/>
</dbReference>
<dbReference type="PANTHER" id="PTHR31170:SF25">
    <property type="entry name" value="BNAA09G04570D PROTEIN"/>
    <property type="match status" value="1"/>
</dbReference>
<dbReference type="Proteomes" id="UP000436088">
    <property type="component" value="Unassembled WGS sequence"/>
</dbReference>
<organism evidence="2 3">
    <name type="scientific">Hibiscus syriacus</name>
    <name type="common">Rose of Sharon</name>
    <dbReference type="NCBI Taxonomy" id="106335"/>
    <lineage>
        <taxon>Eukaryota</taxon>
        <taxon>Viridiplantae</taxon>
        <taxon>Streptophyta</taxon>
        <taxon>Embryophyta</taxon>
        <taxon>Tracheophyta</taxon>
        <taxon>Spermatophyta</taxon>
        <taxon>Magnoliopsida</taxon>
        <taxon>eudicotyledons</taxon>
        <taxon>Gunneridae</taxon>
        <taxon>Pentapetalae</taxon>
        <taxon>rosids</taxon>
        <taxon>malvids</taxon>
        <taxon>Malvales</taxon>
        <taxon>Malvaceae</taxon>
        <taxon>Malvoideae</taxon>
        <taxon>Hibiscus</taxon>
    </lineage>
</organism>
<keyword evidence="1" id="KW-1133">Transmembrane helix</keyword>
<evidence type="ECO:0000313" key="2">
    <source>
        <dbReference type="EMBL" id="KAE8681919.1"/>
    </source>
</evidence>
<feature type="transmembrane region" description="Helical" evidence="1">
    <location>
        <begin position="156"/>
        <end position="181"/>
    </location>
</feature>
<evidence type="ECO:0000256" key="1">
    <source>
        <dbReference type="SAM" id="Phobius"/>
    </source>
</evidence>